<sequence length="62" mass="7142">MCREPGISDATYYVWTSRYGGTEASDVQRLRDVEAEHAKRKRMYAELAVENHALKDLIAKKL</sequence>
<dbReference type="GO" id="GO:0003677">
    <property type="term" value="F:DNA binding"/>
    <property type="evidence" value="ECO:0007669"/>
    <property type="project" value="InterPro"/>
</dbReference>
<dbReference type="PANTHER" id="PTHR33609:SF5">
    <property type="entry name" value="LOW CALCIUM RESPONSE LOCUS PROTEIN S"/>
    <property type="match status" value="1"/>
</dbReference>
<proteinExistence type="predicted"/>
<dbReference type="InterPro" id="IPR052546">
    <property type="entry name" value="Transposase_8_domain"/>
</dbReference>
<dbReference type="InterPro" id="IPR002514">
    <property type="entry name" value="Transposase_8"/>
</dbReference>
<comment type="caution">
    <text evidence="1">The sequence shown here is derived from an EMBL/GenBank/DDBJ whole genome shotgun (WGS) entry which is preliminary data.</text>
</comment>
<organism evidence="1 2">
    <name type="scientific">Xanthomonas euroxanthea</name>
    <dbReference type="NCBI Taxonomy" id="2259622"/>
    <lineage>
        <taxon>Bacteria</taxon>
        <taxon>Pseudomonadati</taxon>
        <taxon>Pseudomonadota</taxon>
        <taxon>Gammaproteobacteria</taxon>
        <taxon>Lysobacterales</taxon>
        <taxon>Lysobacteraceae</taxon>
        <taxon>Xanthomonas</taxon>
    </lineage>
</organism>
<evidence type="ECO:0000313" key="1">
    <source>
        <dbReference type="EMBL" id="SUZ28195.1"/>
    </source>
</evidence>
<name>A0AA46HAH2_9XANT</name>
<dbReference type="PANTHER" id="PTHR33609">
    <property type="entry name" value="LOW CALCIUM RESPONSE LOCUS PROTEIN S"/>
    <property type="match status" value="1"/>
</dbReference>
<dbReference type="Proteomes" id="UP000254168">
    <property type="component" value="Unassembled WGS sequence"/>
</dbReference>
<dbReference type="AlphaFoldDB" id="A0AA46HAH2"/>
<evidence type="ECO:0000313" key="2">
    <source>
        <dbReference type="Proteomes" id="UP000254168"/>
    </source>
</evidence>
<dbReference type="Pfam" id="PF01527">
    <property type="entry name" value="HTH_Tnp_1"/>
    <property type="match status" value="1"/>
</dbReference>
<reference evidence="1 2" key="1">
    <citation type="submission" date="2018-06" db="EMBL/GenBank/DDBJ databases">
        <authorList>
            <person name="Pothier F. J."/>
        </authorList>
    </citation>
    <scope>NUCLEOTIDE SEQUENCE [LARGE SCALE GENOMIC DNA]</scope>
    <source>
        <strain evidence="1 2">CPBF 424</strain>
    </source>
</reference>
<dbReference type="GO" id="GO:0006313">
    <property type="term" value="P:DNA transposition"/>
    <property type="evidence" value="ECO:0007669"/>
    <property type="project" value="InterPro"/>
</dbReference>
<protein>
    <submittedName>
        <fullName evidence="1">ISxcc1 transposase</fullName>
    </submittedName>
</protein>
<dbReference type="GO" id="GO:0004803">
    <property type="term" value="F:transposase activity"/>
    <property type="evidence" value="ECO:0007669"/>
    <property type="project" value="InterPro"/>
</dbReference>
<accession>A0AA46HAH2</accession>
<dbReference type="EMBL" id="UIHB01000002">
    <property type="protein sequence ID" value="SUZ28195.1"/>
    <property type="molecule type" value="Genomic_DNA"/>
</dbReference>
<gene>
    <name evidence="1" type="ORF">CPBF424_20000</name>
</gene>
<keyword evidence="2" id="KW-1185">Reference proteome</keyword>